<evidence type="ECO:0000313" key="3">
    <source>
        <dbReference type="Proteomes" id="UP000033411"/>
    </source>
</evidence>
<evidence type="ECO:0000313" key="2">
    <source>
        <dbReference type="EMBL" id="KKC41433.1"/>
    </source>
</evidence>
<keyword evidence="3" id="KW-1185">Reference proteome</keyword>
<comment type="caution">
    <text evidence="2">The sequence shown here is derived from an EMBL/GenBank/DDBJ whole genome shotgun (WGS) entry which is preliminary data.</text>
</comment>
<dbReference type="Proteomes" id="UP000033411">
    <property type="component" value="Unassembled WGS sequence"/>
</dbReference>
<protein>
    <submittedName>
        <fullName evidence="2">Uncharacterized protein</fullName>
    </submittedName>
</protein>
<gene>
    <name evidence="2" type="ORF">WH87_00300</name>
</gene>
<proteinExistence type="predicted"/>
<accession>A0A0F5QL52</accession>
<dbReference type="EMBL" id="LANJ01000001">
    <property type="protein sequence ID" value="KKC41433.1"/>
    <property type="molecule type" value="Genomic_DNA"/>
</dbReference>
<feature type="region of interest" description="Disordered" evidence="1">
    <location>
        <begin position="1"/>
        <end position="30"/>
    </location>
</feature>
<name>A0A0F5QL52_9HYPH</name>
<sequence length="89" mass="9680">MMSRFQTHNTRRSFVTTGPVPVVHGRPGDRMDCRDGVTGFGGGGMTARFSVDLILSPSKDEGVAGSAFPTSWFDKLTMRSLKAQEITND</sequence>
<organism evidence="2 3">
    <name type="scientific">Devosia epidermidihirudinis</name>
    <dbReference type="NCBI Taxonomy" id="1293439"/>
    <lineage>
        <taxon>Bacteria</taxon>
        <taxon>Pseudomonadati</taxon>
        <taxon>Pseudomonadota</taxon>
        <taxon>Alphaproteobacteria</taxon>
        <taxon>Hyphomicrobiales</taxon>
        <taxon>Devosiaceae</taxon>
        <taxon>Devosia</taxon>
    </lineage>
</organism>
<evidence type="ECO:0000256" key="1">
    <source>
        <dbReference type="SAM" id="MobiDB-lite"/>
    </source>
</evidence>
<dbReference type="STRING" id="1293439.WH87_00300"/>
<reference evidence="2 3" key="1">
    <citation type="submission" date="2015-03" db="EMBL/GenBank/DDBJ databases">
        <authorList>
            <person name="Lepp D."/>
            <person name="Hassan Y.I."/>
            <person name="Li X.-Z."/>
            <person name="Zhou T."/>
        </authorList>
    </citation>
    <scope>NUCLEOTIDE SEQUENCE [LARGE SCALE GENOMIC DNA]</scope>
    <source>
        <strain evidence="2 3">E84</strain>
    </source>
</reference>
<dbReference type="PATRIC" id="fig|1293439.3.peg.65"/>
<dbReference type="AlphaFoldDB" id="A0A0F5QL52"/>
<feature type="compositionally biased region" description="Polar residues" evidence="1">
    <location>
        <begin position="1"/>
        <end position="16"/>
    </location>
</feature>